<dbReference type="Proteomes" id="UP001301958">
    <property type="component" value="Unassembled WGS sequence"/>
</dbReference>
<gene>
    <name evidence="1" type="ORF">QBC38DRAFT_429248</name>
</gene>
<evidence type="ECO:0000313" key="1">
    <source>
        <dbReference type="EMBL" id="KAK4221365.1"/>
    </source>
</evidence>
<reference evidence="1" key="1">
    <citation type="journal article" date="2023" name="Mol. Phylogenet. Evol.">
        <title>Genome-scale phylogeny and comparative genomics of the fungal order Sordariales.</title>
        <authorList>
            <person name="Hensen N."/>
            <person name="Bonometti L."/>
            <person name="Westerberg I."/>
            <person name="Brannstrom I.O."/>
            <person name="Guillou S."/>
            <person name="Cros-Aarteil S."/>
            <person name="Calhoun S."/>
            <person name="Haridas S."/>
            <person name="Kuo A."/>
            <person name="Mondo S."/>
            <person name="Pangilinan J."/>
            <person name="Riley R."/>
            <person name="LaButti K."/>
            <person name="Andreopoulos B."/>
            <person name="Lipzen A."/>
            <person name="Chen C."/>
            <person name="Yan M."/>
            <person name="Daum C."/>
            <person name="Ng V."/>
            <person name="Clum A."/>
            <person name="Steindorff A."/>
            <person name="Ohm R.A."/>
            <person name="Martin F."/>
            <person name="Silar P."/>
            <person name="Natvig D.O."/>
            <person name="Lalanne C."/>
            <person name="Gautier V."/>
            <person name="Ament-Velasquez S.L."/>
            <person name="Kruys A."/>
            <person name="Hutchinson M.I."/>
            <person name="Powell A.J."/>
            <person name="Barry K."/>
            <person name="Miller A.N."/>
            <person name="Grigoriev I.V."/>
            <person name="Debuchy R."/>
            <person name="Gladieux P."/>
            <person name="Hiltunen Thoren M."/>
            <person name="Johannesson H."/>
        </authorList>
    </citation>
    <scope>NUCLEOTIDE SEQUENCE</scope>
    <source>
        <strain evidence="1">CBS 990.96</strain>
    </source>
</reference>
<proteinExistence type="predicted"/>
<protein>
    <submittedName>
        <fullName evidence="1">Uncharacterized protein</fullName>
    </submittedName>
</protein>
<sequence>MSTARENDTSVRLRVPRDWKRWSNAFIMQAQAHDVWEYIDPESIRPWPTKPKEPDLSTFPKRLTPRTTRASSSVRATITVGSHEPDEPIDQEGIPQSINEMTAIGRTNYKIEWDIYLARDKRYQLARSGFLGLIKYLQATVDPSLLEVYCDAKDNLRIWYKNLMAFGSEQTKTELMRLRENYKAATKPLTKIKNLGVWIETWDMAVSKARNGGVEDAKKTLKAGFLT</sequence>
<dbReference type="AlphaFoldDB" id="A0AAN7BGH7"/>
<accession>A0AAN7BGH7</accession>
<keyword evidence="2" id="KW-1185">Reference proteome</keyword>
<comment type="caution">
    <text evidence="1">The sequence shown here is derived from an EMBL/GenBank/DDBJ whole genome shotgun (WGS) entry which is preliminary data.</text>
</comment>
<organism evidence="1 2">
    <name type="scientific">Podospora fimiseda</name>
    <dbReference type="NCBI Taxonomy" id="252190"/>
    <lineage>
        <taxon>Eukaryota</taxon>
        <taxon>Fungi</taxon>
        <taxon>Dikarya</taxon>
        <taxon>Ascomycota</taxon>
        <taxon>Pezizomycotina</taxon>
        <taxon>Sordariomycetes</taxon>
        <taxon>Sordariomycetidae</taxon>
        <taxon>Sordariales</taxon>
        <taxon>Podosporaceae</taxon>
        <taxon>Podospora</taxon>
    </lineage>
</organism>
<name>A0AAN7BGH7_9PEZI</name>
<reference evidence="1" key="2">
    <citation type="submission" date="2023-05" db="EMBL/GenBank/DDBJ databases">
        <authorList>
            <consortium name="Lawrence Berkeley National Laboratory"/>
            <person name="Steindorff A."/>
            <person name="Hensen N."/>
            <person name="Bonometti L."/>
            <person name="Westerberg I."/>
            <person name="Brannstrom I.O."/>
            <person name="Guillou S."/>
            <person name="Cros-Aarteil S."/>
            <person name="Calhoun S."/>
            <person name="Haridas S."/>
            <person name="Kuo A."/>
            <person name="Mondo S."/>
            <person name="Pangilinan J."/>
            <person name="Riley R."/>
            <person name="Labutti K."/>
            <person name="Andreopoulos B."/>
            <person name="Lipzen A."/>
            <person name="Chen C."/>
            <person name="Yanf M."/>
            <person name="Daum C."/>
            <person name="Ng V."/>
            <person name="Clum A."/>
            <person name="Ohm R."/>
            <person name="Martin F."/>
            <person name="Silar P."/>
            <person name="Natvig D."/>
            <person name="Lalanne C."/>
            <person name="Gautier V."/>
            <person name="Ament-Velasquez S.L."/>
            <person name="Kruys A."/>
            <person name="Hutchinson M.I."/>
            <person name="Powell A.J."/>
            <person name="Barry K."/>
            <person name="Miller A.N."/>
            <person name="Grigoriev I.V."/>
            <person name="Debuchy R."/>
            <person name="Gladieux P."/>
            <person name="Thoren M.H."/>
            <person name="Johannesson H."/>
        </authorList>
    </citation>
    <scope>NUCLEOTIDE SEQUENCE</scope>
    <source>
        <strain evidence="1">CBS 990.96</strain>
    </source>
</reference>
<evidence type="ECO:0000313" key="2">
    <source>
        <dbReference type="Proteomes" id="UP001301958"/>
    </source>
</evidence>
<dbReference type="EMBL" id="MU865556">
    <property type="protein sequence ID" value="KAK4221365.1"/>
    <property type="molecule type" value="Genomic_DNA"/>
</dbReference>